<dbReference type="EMBL" id="CP001715">
    <property type="protein sequence ID" value="ACV33446.1"/>
    <property type="molecule type" value="Genomic_DNA"/>
</dbReference>
<gene>
    <name evidence="2" type="ordered locus">CAP2UW1_0073</name>
</gene>
<feature type="signal peptide" evidence="1">
    <location>
        <begin position="1"/>
        <end position="23"/>
    </location>
</feature>
<name>C7RIW0_ACCRE</name>
<proteinExistence type="predicted"/>
<protein>
    <submittedName>
        <fullName evidence="2">Uncharacterized protein</fullName>
    </submittedName>
</protein>
<keyword evidence="1" id="KW-0732">Signal</keyword>
<dbReference type="HOGENOM" id="CLU_701365_0_0_4"/>
<organism evidence="2">
    <name type="scientific">Accumulibacter regalis</name>
    <dbReference type="NCBI Taxonomy" id="522306"/>
    <lineage>
        <taxon>Bacteria</taxon>
        <taxon>Pseudomonadati</taxon>
        <taxon>Pseudomonadota</taxon>
        <taxon>Betaproteobacteria</taxon>
        <taxon>Candidatus Accumulibacter</taxon>
    </lineage>
</organism>
<evidence type="ECO:0000313" key="2">
    <source>
        <dbReference type="EMBL" id="ACV33446.1"/>
    </source>
</evidence>
<feature type="chain" id="PRO_5002981556" evidence="1">
    <location>
        <begin position="24"/>
        <end position="393"/>
    </location>
</feature>
<dbReference type="eggNOG" id="ENOG5033UG0">
    <property type="taxonomic scope" value="Bacteria"/>
</dbReference>
<dbReference type="STRING" id="522306.CAP2UW1_0073"/>
<evidence type="ECO:0000256" key="1">
    <source>
        <dbReference type="SAM" id="SignalP"/>
    </source>
</evidence>
<accession>C7RIW0</accession>
<dbReference type="AlphaFoldDB" id="C7RIW0"/>
<dbReference type="PROSITE" id="PS51257">
    <property type="entry name" value="PROKAR_LIPOPROTEIN"/>
    <property type="match status" value="1"/>
</dbReference>
<reference evidence="2" key="1">
    <citation type="submission" date="2009-08" db="EMBL/GenBank/DDBJ databases">
        <authorList>
            <consortium name="US DOE Joint Genome Institute"/>
            <person name="Lucas S."/>
            <person name="Copeland A."/>
            <person name="Lapidus A."/>
            <person name="Glavina del Rio T."/>
            <person name="Dalin E."/>
            <person name="Tice H."/>
            <person name="Bruce D."/>
            <person name="Barry K."/>
            <person name="Pitluck S."/>
            <person name="Lowry S."/>
            <person name="Larimer F."/>
            <person name="Land M."/>
            <person name="Hauser L."/>
            <person name="Kyrpides N."/>
            <person name="Ivanova N."/>
            <person name="McMahon K.D."/>
            <person name="Hugenholtz P."/>
        </authorList>
    </citation>
    <scope>NUCLEOTIDE SEQUENCE</scope>
    <source>
        <strain evidence="2">UW-1</strain>
    </source>
</reference>
<dbReference type="KEGG" id="app:CAP2UW1_0073"/>
<sequence length="393" mass="42836" precursor="true">MRPAHARWAAKSLLLGMVVASLAACSKVDEAALLKAELPLMWVRMAGPSPGKGLVDYPSDGPADIPKAYAMILLAAVDAQRAGRGFPEAGTVSGLWLLDHADENRNGITGWGVPVAWDAYGDGSENPASTEYTIATAIAVHALLDWAGEPGTAPRDRIMEVVLAASQPYFDASMRTPAGLLPYSLSPPDRRYDTFNPAAYMAGQMQRLSRLVNDPGQAELLRQAADQTMQALLDHRKVNPATGSWYWNYSVQEDSSNDLPHASYVVDGIRTYIRHGGRLAAAFDREKVLAHLDEFLGEKTPDIRAWPRLRPDVTLAARSYDIGMALHVACTEPAMAGLRTRLIAATPAYKDPDGQYLKYPAASKERNFVVREYETYLLRGFETCLAHPVGGAK</sequence>
<reference evidence="2" key="2">
    <citation type="submission" date="2009-09" db="EMBL/GenBank/DDBJ databases">
        <title>Complete sequence of chromosome of Candidatus Accumulibacter phosphatis clade IIA str. UW-1.</title>
        <authorList>
            <consortium name="US DOE Joint Genome Institute"/>
            <person name="Martin H.G."/>
            <person name="Ivanova N."/>
            <person name="Kunin V."/>
            <person name="Warnecke F."/>
            <person name="Barry K."/>
            <person name="He S."/>
            <person name="Salamov A."/>
            <person name="Szeto E."/>
            <person name="Dalin E."/>
            <person name="Pangilinan J.L."/>
            <person name="Lapidus A."/>
            <person name="Lowry S."/>
            <person name="Kyrpides N.C."/>
            <person name="McMahon K.D."/>
            <person name="Hugenholtz P."/>
        </authorList>
    </citation>
    <scope>NUCLEOTIDE SEQUENCE [LARGE SCALE GENOMIC DNA]</scope>
    <source>
        <strain evidence="2">UW-1</strain>
    </source>
</reference>
<dbReference type="OrthoDB" id="9180583at2"/>